<comment type="caution">
    <text evidence="1">The sequence shown here is derived from an EMBL/GenBank/DDBJ whole genome shotgun (WGS) entry which is preliminary data.</text>
</comment>
<evidence type="ECO:0000313" key="2">
    <source>
        <dbReference type="EMBL" id="RGE71612.1"/>
    </source>
</evidence>
<name>A0A3E3ID34_9FIRM</name>
<dbReference type="GeneID" id="97985538"/>
<dbReference type="OrthoDB" id="2086691at2"/>
<keyword evidence="3" id="KW-1185">Reference proteome</keyword>
<dbReference type="Proteomes" id="UP000261166">
    <property type="component" value="Unassembled WGS sequence"/>
</dbReference>
<accession>A0A3E3ID34</accession>
<dbReference type="EMBL" id="QVLU01000009">
    <property type="protein sequence ID" value="RGE71612.1"/>
    <property type="molecule type" value="Genomic_DNA"/>
</dbReference>
<organism evidence="1 3">
    <name type="scientific">Eisenbergiella massiliensis</name>
    <dbReference type="NCBI Taxonomy" id="1720294"/>
    <lineage>
        <taxon>Bacteria</taxon>
        <taxon>Bacillati</taxon>
        <taxon>Bacillota</taxon>
        <taxon>Clostridia</taxon>
        <taxon>Lachnospirales</taxon>
        <taxon>Lachnospiraceae</taxon>
        <taxon>Eisenbergiella</taxon>
    </lineage>
</organism>
<protein>
    <submittedName>
        <fullName evidence="1">Uncharacterized protein</fullName>
    </submittedName>
</protein>
<reference evidence="1" key="1">
    <citation type="submission" date="2018-08" db="EMBL/GenBank/DDBJ databases">
        <title>A genome reference for cultivated species of the human gut microbiota.</title>
        <authorList>
            <person name="Zou Y."/>
            <person name="Xue W."/>
            <person name="Luo G."/>
        </authorList>
    </citation>
    <scope>NUCLEOTIDE SEQUENCE [LARGE SCALE GENOMIC DNA]</scope>
    <source>
        <strain evidence="2">AF26-4BH</strain>
        <strain evidence="1">TF05-5AC</strain>
    </source>
</reference>
<dbReference type="Proteomes" id="UP000260812">
    <property type="component" value="Unassembled WGS sequence"/>
</dbReference>
<gene>
    <name evidence="2" type="ORF">DWY69_11220</name>
    <name evidence="1" type="ORF">DXC51_01225</name>
</gene>
<sequence length="88" mass="10096">MQDEQNCKKKISQGASFIIRITDRKNDTWQGSITWTDRGVTKYFRSSLELIKLMDSAVQAAAPEAGYKVTDKGKENIRRIKTERRSSI</sequence>
<dbReference type="AlphaFoldDB" id="A0A3E3ID34"/>
<evidence type="ECO:0000313" key="3">
    <source>
        <dbReference type="Proteomes" id="UP000260812"/>
    </source>
</evidence>
<dbReference type="EMBL" id="QVLV01000001">
    <property type="protein sequence ID" value="RGE64980.1"/>
    <property type="molecule type" value="Genomic_DNA"/>
</dbReference>
<proteinExistence type="predicted"/>
<evidence type="ECO:0000313" key="1">
    <source>
        <dbReference type="EMBL" id="RGE64980.1"/>
    </source>
</evidence>
<dbReference type="RefSeq" id="WP_117530815.1">
    <property type="nucleotide sequence ID" value="NZ_JBKUNB010000013.1"/>
</dbReference>